<evidence type="ECO:0000313" key="1">
    <source>
        <dbReference type="Proteomes" id="UP000001554"/>
    </source>
</evidence>
<reference evidence="2" key="2">
    <citation type="submission" date="2025-08" db="UniProtKB">
        <authorList>
            <consortium name="RefSeq"/>
        </authorList>
    </citation>
    <scope>IDENTIFICATION</scope>
    <source>
        <strain evidence="2">S238N-H82</strain>
        <tissue evidence="2">Testes</tissue>
    </source>
</reference>
<dbReference type="Proteomes" id="UP000001554">
    <property type="component" value="Chromosome 12"/>
</dbReference>
<sequence>MTPTECPPSSPRPTEFDYSAALSESTALSGLLGPAVSAELGMDSFLSDLQEYQPHDGAPISDLPATASITIQPEQWALSYTDPRTPGVTTALILPETRNFPNLGLPGEFPSYIMTALQQNLPQFYNQFLTEMEASYATSRAVTMETDDATYGPDAACPYPLRTDLGSGFALERLGPTLCKVNNRFTGVYPGDGRRFVIDVGIDWGRWWVGITIVITF</sequence>
<accession>A0A9J7M3D4</accession>
<dbReference type="KEGG" id="bfo:118427839"/>
<evidence type="ECO:0000313" key="2">
    <source>
        <dbReference type="RefSeq" id="XP_035693703.1"/>
    </source>
</evidence>
<gene>
    <name evidence="2" type="primary">LOC118427839</name>
</gene>
<name>A0A9J7M3D4_BRAFL</name>
<proteinExistence type="predicted"/>
<dbReference type="AlphaFoldDB" id="A0A9J7M3D4"/>
<protein>
    <submittedName>
        <fullName evidence="2">Uncharacterized protein LOC118427839</fullName>
    </submittedName>
</protein>
<dbReference type="RefSeq" id="XP_035693703.1">
    <property type="nucleotide sequence ID" value="XM_035837810.1"/>
</dbReference>
<reference evidence="1" key="1">
    <citation type="journal article" date="2020" name="Nat. Ecol. Evol.">
        <title>Deeply conserved synteny resolves early events in vertebrate evolution.</title>
        <authorList>
            <person name="Simakov O."/>
            <person name="Marletaz F."/>
            <person name="Yue J.X."/>
            <person name="O'Connell B."/>
            <person name="Jenkins J."/>
            <person name="Brandt A."/>
            <person name="Calef R."/>
            <person name="Tung C.H."/>
            <person name="Huang T.K."/>
            <person name="Schmutz J."/>
            <person name="Satoh N."/>
            <person name="Yu J.K."/>
            <person name="Putnam N.H."/>
            <person name="Green R.E."/>
            <person name="Rokhsar D.S."/>
        </authorList>
    </citation>
    <scope>NUCLEOTIDE SEQUENCE [LARGE SCALE GENOMIC DNA]</scope>
    <source>
        <strain evidence="1">S238N-H82</strain>
    </source>
</reference>
<organism evidence="1 2">
    <name type="scientific">Branchiostoma floridae</name>
    <name type="common">Florida lancelet</name>
    <name type="synonym">Amphioxus</name>
    <dbReference type="NCBI Taxonomy" id="7739"/>
    <lineage>
        <taxon>Eukaryota</taxon>
        <taxon>Metazoa</taxon>
        <taxon>Chordata</taxon>
        <taxon>Cephalochordata</taxon>
        <taxon>Leptocardii</taxon>
        <taxon>Amphioxiformes</taxon>
        <taxon>Branchiostomatidae</taxon>
        <taxon>Branchiostoma</taxon>
    </lineage>
</organism>
<dbReference type="GeneID" id="118427839"/>
<keyword evidence="1" id="KW-1185">Reference proteome</keyword>
<dbReference type="OrthoDB" id="10074434at2759"/>